<dbReference type="InterPro" id="IPR039537">
    <property type="entry name" value="Retrotran_Ty1/copia-like"/>
</dbReference>
<evidence type="ECO:0000259" key="1">
    <source>
        <dbReference type="Pfam" id="PF25597"/>
    </source>
</evidence>
<dbReference type="PANTHER" id="PTHR42648:SF27">
    <property type="entry name" value="RNA-DIRECTED DNA POLYMERASE"/>
    <property type="match status" value="1"/>
</dbReference>
<dbReference type="EMBL" id="OIVN01005268">
    <property type="protein sequence ID" value="SPD21692.1"/>
    <property type="molecule type" value="Genomic_DNA"/>
</dbReference>
<gene>
    <name evidence="2" type="ORF">FSB_LOCUS49574</name>
</gene>
<dbReference type="AlphaFoldDB" id="A0A2N9IAI5"/>
<dbReference type="Pfam" id="PF25597">
    <property type="entry name" value="SH3_retrovirus"/>
    <property type="match status" value="1"/>
</dbReference>
<accession>A0A2N9IAI5</accession>
<sequence length="214" mass="24230">MVRFMMAQANFPKYFLGDALLIAIYILNRVPSQLVSSSPYEFWKCEKPNLEHLCPWGFVGFVHNTTHKYGKLGPRARKHIFIRYSDSSKGYVMYGEYPNGGMIEIESCDIDFIETDFPSIGDANRDLDLYELEEDEGTLPSSSEGGGLVPCPVIAKDSRSITLDQDSQARRVSSRGHIPRRHFEIEGNVLLCDAKDVDEPASFNEALHSPYRNE</sequence>
<feature type="domain" description="Retroviral polymerase SH3-like" evidence="1">
    <location>
        <begin position="61"/>
        <end position="120"/>
    </location>
</feature>
<dbReference type="PANTHER" id="PTHR42648">
    <property type="entry name" value="TRANSPOSASE, PUTATIVE-RELATED"/>
    <property type="match status" value="1"/>
</dbReference>
<proteinExistence type="predicted"/>
<dbReference type="InterPro" id="IPR057670">
    <property type="entry name" value="SH3_retrovirus"/>
</dbReference>
<name>A0A2N9IAI5_FAGSY</name>
<reference evidence="2" key="1">
    <citation type="submission" date="2018-02" db="EMBL/GenBank/DDBJ databases">
        <authorList>
            <person name="Cohen D.B."/>
            <person name="Kent A.D."/>
        </authorList>
    </citation>
    <scope>NUCLEOTIDE SEQUENCE</scope>
</reference>
<protein>
    <recommendedName>
        <fullName evidence="1">Retroviral polymerase SH3-like domain-containing protein</fullName>
    </recommendedName>
</protein>
<evidence type="ECO:0000313" key="2">
    <source>
        <dbReference type="EMBL" id="SPD21692.1"/>
    </source>
</evidence>
<organism evidence="2">
    <name type="scientific">Fagus sylvatica</name>
    <name type="common">Beechnut</name>
    <dbReference type="NCBI Taxonomy" id="28930"/>
    <lineage>
        <taxon>Eukaryota</taxon>
        <taxon>Viridiplantae</taxon>
        <taxon>Streptophyta</taxon>
        <taxon>Embryophyta</taxon>
        <taxon>Tracheophyta</taxon>
        <taxon>Spermatophyta</taxon>
        <taxon>Magnoliopsida</taxon>
        <taxon>eudicotyledons</taxon>
        <taxon>Gunneridae</taxon>
        <taxon>Pentapetalae</taxon>
        <taxon>rosids</taxon>
        <taxon>fabids</taxon>
        <taxon>Fagales</taxon>
        <taxon>Fagaceae</taxon>
        <taxon>Fagus</taxon>
    </lineage>
</organism>